<sequence>MRLIRGLGRPDGTDSGLTAVRGAVVTIGNFDGLHCGHQAVVDRLLAAAREHAAPSVLMTFEPLPREYFAEHAGAPTPPGRLQRLRDRLVALDGRGLDAAWVLRFDARLAGLPARDFLEEVLYRRLGARHVLVGDDFRFGRGREGDSALMRAEGERLGFSVESTPTVSDADGRISSTRVRAAAREGGFDEVARLLGRPYRLHGRVAHGDRLGRTIGFPTANVRLGRWPLALRGVYAGWLQGAGGEPLAAVANIGWRPTVQGTEQRLEIHVLDAAPELYGARVAFEPRALVRGEQRFDGLDALKAQIARDADTARECLAGDEPGRVPRTVC</sequence>
<dbReference type="OrthoDB" id="9803667at2"/>
<dbReference type="EMBL" id="MUZR01000035">
    <property type="protein sequence ID" value="OOC09762.1"/>
    <property type="molecule type" value="Genomic_DNA"/>
</dbReference>
<evidence type="ECO:0000256" key="5">
    <source>
        <dbReference type="ARBA" id="ARBA00022643"/>
    </source>
</evidence>
<dbReference type="AlphaFoldDB" id="A0A1V2ZXD6"/>
<dbReference type="UniPathway" id="UPA00276">
    <property type="reaction ID" value="UER00406"/>
</dbReference>
<dbReference type="InterPro" id="IPR023465">
    <property type="entry name" value="Riboflavin_kinase_dom_sf"/>
</dbReference>
<feature type="domain" description="Riboflavin kinase" evidence="16">
    <location>
        <begin position="193"/>
        <end position="317"/>
    </location>
</feature>
<keyword evidence="8 15" id="KW-0547">Nucleotide-binding</keyword>
<dbReference type="NCBIfam" id="NF004159">
    <property type="entry name" value="PRK05627.1-2"/>
    <property type="match status" value="1"/>
</dbReference>
<evidence type="ECO:0000256" key="4">
    <source>
        <dbReference type="ARBA" id="ARBA00022630"/>
    </source>
</evidence>
<dbReference type="GO" id="GO:0005524">
    <property type="term" value="F:ATP binding"/>
    <property type="evidence" value="ECO:0007669"/>
    <property type="project" value="UniProtKB-UniRule"/>
</dbReference>
<evidence type="ECO:0000259" key="16">
    <source>
        <dbReference type="SMART" id="SM00904"/>
    </source>
</evidence>
<evidence type="ECO:0000256" key="13">
    <source>
        <dbReference type="ARBA" id="ARBA00047880"/>
    </source>
</evidence>
<comment type="function">
    <text evidence="1">Catalyzes the phosphorylation of riboflavin to FMN followed by the adenylation of FMN to FAD.</text>
</comment>
<dbReference type="Pfam" id="PF06574">
    <property type="entry name" value="FAD_syn"/>
    <property type="match status" value="1"/>
</dbReference>
<dbReference type="SMART" id="SM00904">
    <property type="entry name" value="Flavokinase"/>
    <property type="match status" value="1"/>
</dbReference>
<dbReference type="PANTHER" id="PTHR22749:SF6">
    <property type="entry name" value="RIBOFLAVIN KINASE"/>
    <property type="match status" value="1"/>
</dbReference>
<dbReference type="SUPFAM" id="SSF82114">
    <property type="entry name" value="Riboflavin kinase-like"/>
    <property type="match status" value="1"/>
</dbReference>
<comment type="pathway">
    <text evidence="3 15">Cofactor biosynthesis; FMN biosynthesis; FMN from riboflavin (ATP route): step 1/1.</text>
</comment>
<dbReference type="CDD" id="cd02064">
    <property type="entry name" value="FAD_synthetase_N"/>
    <property type="match status" value="1"/>
</dbReference>
<keyword evidence="9 15" id="KW-0418">Kinase</keyword>
<comment type="catalytic activity">
    <reaction evidence="14 15">
        <text>FMN + ATP + H(+) = FAD + diphosphate</text>
        <dbReference type="Rhea" id="RHEA:17237"/>
        <dbReference type="ChEBI" id="CHEBI:15378"/>
        <dbReference type="ChEBI" id="CHEBI:30616"/>
        <dbReference type="ChEBI" id="CHEBI:33019"/>
        <dbReference type="ChEBI" id="CHEBI:57692"/>
        <dbReference type="ChEBI" id="CHEBI:58210"/>
        <dbReference type="EC" id="2.7.7.2"/>
    </reaction>
</comment>
<evidence type="ECO:0000256" key="8">
    <source>
        <dbReference type="ARBA" id="ARBA00022741"/>
    </source>
</evidence>
<evidence type="ECO:0000256" key="14">
    <source>
        <dbReference type="ARBA" id="ARBA00049494"/>
    </source>
</evidence>
<dbReference type="Gene3D" id="3.40.50.620">
    <property type="entry name" value="HUPs"/>
    <property type="match status" value="1"/>
</dbReference>
<dbReference type="InterPro" id="IPR023468">
    <property type="entry name" value="Riboflavin_kinase"/>
</dbReference>
<dbReference type="Pfam" id="PF01687">
    <property type="entry name" value="Flavokinase"/>
    <property type="match status" value="1"/>
</dbReference>
<dbReference type="InterPro" id="IPR002606">
    <property type="entry name" value="Riboflavin_kinase_bac"/>
</dbReference>
<dbReference type="NCBIfam" id="TIGR00083">
    <property type="entry name" value="ribF"/>
    <property type="match status" value="1"/>
</dbReference>
<evidence type="ECO:0000256" key="1">
    <source>
        <dbReference type="ARBA" id="ARBA00002121"/>
    </source>
</evidence>
<dbReference type="GO" id="GO:0003919">
    <property type="term" value="F:FMN adenylyltransferase activity"/>
    <property type="evidence" value="ECO:0007669"/>
    <property type="project" value="UniProtKB-UniRule"/>
</dbReference>
<dbReference type="InterPro" id="IPR015865">
    <property type="entry name" value="Riboflavin_kinase_bac/euk"/>
</dbReference>
<evidence type="ECO:0000256" key="12">
    <source>
        <dbReference type="ARBA" id="ARBA00023268"/>
    </source>
</evidence>
<evidence type="ECO:0000256" key="3">
    <source>
        <dbReference type="ARBA" id="ARBA00005201"/>
    </source>
</evidence>
<comment type="caution">
    <text evidence="17">The sequence shown here is derived from an EMBL/GenBank/DDBJ whole genome shotgun (WGS) entry which is preliminary data.</text>
</comment>
<keyword evidence="6 15" id="KW-0808">Transferase</keyword>
<proteinExistence type="inferred from homology"/>
<protein>
    <recommendedName>
        <fullName evidence="15">Riboflavin biosynthesis protein</fullName>
    </recommendedName>
    <domain>
        <recommendedName>
            <fullName evidence="15">Riboflavin kinase</fullName>
            <ecNumber evidence="15">2.7.1.26</ecNumber>
        </recommendedName>
        <alternativeName>
            <fullName evidence="15">Flavokinase</fullName>
        </alternativeName>
    </domain>
    <domain>
        <recommendedName>
            <fullName evidence="15">FMN adenylyltransferase</fullName>
            <ecNumber evidence="15">2.7.7.2</ecNumber>
        </recommendedName>
        <alternativeName>
            <fullName evidence="15">FAD pyrophosphorylase</fullName>
        </alternativeName>
        <alternativeName>
            <fullName evidence="15">FAD synthase</fullName>
        </alternativeName>
    </domain>
</protein>
<dbReference type="PIRSF" id="PIRSF004491">
    <property type="entry name" value="FAD_Synth"/>
    <property type="match status" value="1"/>
</dbReference>
<comment type="similarity">
    <text evidence="15">Belongs to the ribF family.</text>
</comment>
<keyword evidence="5 15" id="KW-0288">FMN</keyword>
<evidence type="ECO:0000256" key="7">
    <source>
        <dbReference type="ARBA" id="ARBA00022695"/>
    </source>
</evidence>
<keyword evidence="10 15" id="KW-0274">FAD</keyword>
<keyword evidence="18" id="KW-1185">Reference proteome</keyword>
<evidence type="ECO:0000256" key="2">
    <source>
        <dbReference type="ARBA" id="ARBA00004726"/>
    </source>
</evidence>
<dbReference type="Proteomes" id="UP000189177">
    <property type="component" value="Unassembled WGS sequence"/>
</dbReference>
<dbReference type="Gene3D" id="2.40.30.30">
    <property type="entry name" value="Riboflavin kinase-like"/>
    <property type="match status" value="1"/>
</dbReference>
<evidence type="ECO:0000256" key="10">
    <source>
        <dbReference type="ARBA" id="ARBA00022827"/>
    </source>
</evidence>
<keyword evidence="7 15" id="KW-0548">Nucleotidyltransferase</keyword>
<dbReference type="EC" id="2.7.7.2" evidence="15"/>
<dbReference type="GO" id="GO:0009231">
    <property type="term" value="P:riboflavin biosynthetic process"/>
    <property type="evidence" value="ECO:0007669"/>
    <property type="project" value="InterPro"/>
</dbReference>
<evidence type="ECO:0000313" key="18">
    <source>
        <dbReference type="Proteomes" id="UP000189177"/>
    </source>
</evidence>
<evidence type="ECO:0000256" key="15">
    <source>
        <dbReference type="PIRNR" id="PIRNR004491"/>
    </source>
</evidence>
<dbReference type="GO" id="GO:0009398">
    <property type="term" value="P:FMN biosynthetic process"/>
    <property type="evidence" value="ECO:0007669"/>
    <property type="project" value="UniProtKB-UniRule"/>
</dbReference>
<dbReference type="PANTHER" id="PTHR22749">
    <property type="entry name" value="RIBOFLAVIN KINASE/FMN ADENYLYLTRANSFERASE"/>
    <property type="match status" value="1"/>
</dbReference>
<dbReference type="EC" id="2.7.1.26" evidence="15"/>
<evidence type="ECO:0000313" key="17">
    <source>
        <dbReference type="EMBL" id="OOC09762.1"/>
    </source>
</evidence>
<dbReference type="STRING" id="252474.B1A74_09030"/>
<dbReference type="UniPathway" id="UPA00277">
    <property type="reaction ID" value="UER00407"/>
</dbReference>
<dbReference type="FunFam" id="3.40.50.620:FF:000021">
    <property type="entry name" value="Riboflavin biosynthesis protein"/>
    <property type="match status" value="1"/>
</dbReference>
<comment type="pathway">
    <text evidence="2 15">Cofactor biosynthesis; FAD biosynthesis; FAD from FMN: step 1/1.</text>
</comment>
<comment type="catalytic activity">
    <reaction evidence="13 15">
        <text>riboflavin + ATP = FMN + ADP + H(+)</text>
        <dbReference type="Rhea" id="RHEA:14357"/>
        <dbReference type="ChEBI" id="CHEBI:15378"/>
        <dbReference type="ChEBI" id="CHEBI:30616"/>
        <dbReference type="ChEBI" id="CHEBI:57986"/>
        <dbReference type="ChEBI" id="CHEBI:58210"/>
        <dbReference type="ChEBI" id="CHEBI:456216"/>
        <dbReference type="EC" id="2.7.1.26"/>
    </reaction>
</comment>
<dbReference type="GO" id="GO:0008531">
    <property type="term" value="F:riboflavin kinase activity"/>
    <property type="evidence" value="ECO:0007669"/>
    <property type="project" value="UniProtKB-UniRule"/>
</dbReference>
<evidence type="ECO:0000256" key="9">
    <source>
        <dbReference type="ARBA" id="ARBA00022777"/>
    </source>
</evidence>
<dbReference type="InterPro" id="IPR014729">
    <property type="entry name" value="Rossmann-like_a/b/a_fold"/>
</dbReference>
<accession>A0A1V2ZXD6</accession>
<dbReference type="GO" id="GO:0006747">
    <property type="term" value="P:FAD biosynthetic process"/>
    <property type="evidence" value="ECO:0007669"/>
    <property type="project" value="UniProtKB-UniRule"/>
</dbReference>
<evidence type="ECO:0000256" key="11">
    <source>
        <dbReference type="ARBA" id="ARBA00022840"/>
    </source>
</evidence>
<name>A0A1V2ZXD6_9GAMM</name>
<keyword evidence="11 15" id="KW-0067">ATP-binding</keyword>
<keyword evidence="4 15" id="KW-0285">Flavoprotein</keyword>
<reference evidence="17 18" key="1">
    <citation type="submission" date="2017-02" db="EMBL/GenBank/DDBJ databases">
        <title>Genomic diversity within the haloalkaliphilic genus Thioalkalivibrio.</title>
        <authorList>
            <person name="Ahn A.-C."/>
            <person name="Meier-Kolthoff J."/>
            <person name="Overmars L."/>
            <person name="Richter M."/>
            <person name="Woyke T."/>
            <person name="Sorokin D.Y."/>
            <person name="Muyzer G."/>
        </authorList>
    </citation>
    <scope>NUCLEOTIDE SEQUENCE [LARGE SCALE GENOMIC DNA]</scope>
    <source>
        <strain evidence="17 18">HL17</strain>
    </source>
</reference>
<organism evidence="17 18">
    <name type="scientific">Thioalkalivibrio halophilus</name>
    <dbReference type="NCBI Taxonomy" id="252474"/>
    <lineage>
        <taxon>Bacteria</taxon>
        <taxon>Pseudomonadati</taxon>
        <taxon>Pseudomonadota</taxon>
        <taxon>Gammaproteobacteria</taxon>
        <taxon>Chromatiales</taxon>
        <taxon>Ectothiorhodospiraceae</taxon>
        <taxon>Thioalkalivibrio</taxon>
    </lineage>
</organism>
<dbReference type="NCBIfam" id="NF004163">
    <property type="entry name" value="PRK05627.1-6"/>
    <property type="match status" value="1"/>
</dbReference>
<gene>
    <name evidence="17" type="ORF">B1A74_09030</name>
</gene>
<keyword evidence="12" id="KW-0511">Multifunctional enzyme</keyword>
<dbReference type="InterPro" id="IPR015864">
    <property type="entry name" value="FAD_synthase"/>
</dbReference>
<dbReference type="SUPFAM" id="SSF52374">
    <property type="entry name" value="Nucleotidylyl transferase"/>
    <property type="match status" value="1"/>
</dbReference>
<evidence type="ECO:0000256" key="6">
    <source>
        <dbReference type="ARBA" id="ARBA00022679"/>
    </source>
</evidence>
<dbReference type="RefSeq" id="WP_018947179.1">
    <property type="nucleotide sequence ID" value="NZ_MUZR01000035.1"/>
</dbReference>